<gene>
    <name evidence="2" type="ORF">BDD18_2130</name>
</gene>
<evidence type="ECO:0000313" key="2">
    <source>
        <dbReference type="EMBL" id="TQN03447.1"/>
    </source>
</evidence>
<dbReference type="PROSITE" id="PS51257">
    <property type="entry name" value="PROKAR_LIPOPROTEIN"/>
    <property type="match status" value="1"/>
</dbReference>
<accession>A0A543L809</accession>
<feature type="chain" id="PRO_5021915160" evidence="1">
    <location>
        <begin position="27"/>
        <end position="194"/>
    </location>
</feature>
<sequence>MKSAMAGRCAAMALLLSLLAGCASLGAPQAARTPPLALAPAALRCEAAVQQRITVELPGRPAQQLEALLEVDAEAVRLAFFVVGQGVGSMVWDGWQWHKELSRQWPAQLTPEQVLSDLQLAFWPARAVQRAVQPPWSVEAYATGRRLLRDGREQVRVQFVGSTAVEIIYPDGAFTLRVESPGGSRLCAPAQEPL</sequence>
<proteinExistence type="predicted"/>
<dbReference type="AlphaFoldDB" id="A0A543L809"/>
<name>A0A543L809_9BURK</name>
<keyword evidence="1" id="KW-0732">Signal</keyword>
<evidence type="ECO:0000256" key="1">
    <source>
        <dbReference type="SAM" id="SignalP"/>
    </source>
</evidence>
<dbReference type="InterPro" id="IPR021675">
    <property type="entry name" value="DUF3261"/>
</dbReference>
<protein>
    <submittedName>
        <fullName evidence="2">Uncharacterized protein DUF3261</fullName>
    </submittedName>
</protein>
<dbReference type="Pfam" id="PF11659">
    <property type="entry name" value="DUF3261"/>
    <property type="match status" value="1"/>
</dbReference>
<organism evidence="2 3">
    <name type="scientific">Acidovorax temperans</name>
    <dbReference type="NCBI Taxonomy" id="80878"/>
    <lineage>
        <taxon>Bacteria</taxon>
        <taxon>Pseudomonadati</taxon>
        <taxon>Pseudomonadota</taxon>
        <taxon>Betaproteobacteria</taxon>
        <taxon>Burkholderiales</taxon>
        <taxon>Comamonadaceae</taxon>
        <taxon>Acidovorax</taxon>
    </lineage>
</organism>
<dbReference type="RefSeq" id="WP_170207396.1">
    <property type="nucleotide sequence ID" value="NZ_VFPV01000002.1"/>
</dbReference>
<dbReference type="EMBL" id="VFPV01000002">
    <property type="protein sequence ID" value="TQN03447.1"/>
    <property type="molecule type" value="Genomic_DNA"/>
</dbReference>
<feature type="signal peptide" evidence="1">
    <location>
        <begin position="1"/>
        <end position="26"/>
    </location>
</feature>
<comment type="caution">
    <text evidence="2">The sequence shown here is derived from an EMBL/GenBank/DDBJ whole genome shotgun (WGS) entry which is preliminary data.</text>
</comment>
<evidence type="ECO:0000313" key="3">
    <source>
        <dbReference type="Proteomes" id="UP000316993"/>
    </source>
</evidence>
<dbReference type="Proteomes" id="UP000316993">
    <property type="component" value="Unassembled WGS sequence"/>
</dbReference>
<reference evidence="2 3" key="1">
    <citation type="submission" date="2019-06" db="EMBL/GenBank/DDBJ databases">
        <title>Genomic Encyclopedia of Archaeal and Bacterial Type Strains, Phase II (KMG-II): from individual species to whole genera.</title>
        <authorList>
            <person name="Goeker M."/>
        </authorList>
    </citation>
    <scope>NUCLEOTIDE SEQUENCE [LARGE SCALE GENOMIC DNA]</scope>
    <source>
        <strain evidence="2 3">DSM 7270</strain>
    </source>
</reference>